<feature type="region of interest" description="Disordered" evidence="1">
    <location>
        <begin position="1137"/>
        <end position="1156"/>
    </location>
</feature>
<dbReference type="InterPro" id="IPR007863">
    <property type="entry name" value="Peptidase_M16_C"/>
</dbReference>
<dbReference type="Gene3D" id="3.30.830.10">
    <property type="entry name" value="Metalloenzyme, LuxS/M16 peptidase-like"/>
    <property type="match status" value="4"/>
</dbReference>
<dbReference type="AlphaFoldDB" id="A0A168M8M0"/>
<dbReference type="FunCoup" id="A0A168M8M0">
    <property type="interactions" value="14"/>
</dbReference>
<feature type="domain" description="Peptidase M16 C-terminal" evidence="2">
    <location>
        <begin position="271"/>
        <end position="412"/>
    </location>
</feature>
<evidence type="ECO:0000313" key="3">
    <source>
        <dbReference type="EMBL" id="SAL98125.1"/>
    </source>
</evidence>
<protein>
    <recommendedName>
        <fullName evidence="2">Peptidase M16 C-terminal domain-containing protein</fullName>
    </recommendedName>
</protein>
<dbReference type="STRING" id="4829.A0A168M8M0"/>
<dbReference type="GO" id="GO:0046872">
    <property type="term" value="F:metal ion binding"/>
    <property type="evidence" value="ECO:0007669"/>
    <property type="project" value="InterPro"/>
</dbReference>
<keyword evidence="4" id="KW-1185">Reference proteome</keyword>
<evidence type="ECO:0000256" key="1">
    <source>
        <dbReference type="SAM" id="MobiDB-lite"/>
    </source>
</evidence>
<reference evidence="3" key="1">
    <citation type="submission" date="2016-04" db="EMBL/GenBank/DDBJ databases">
        <authorList>
            <person name="Evans L.H."/>
            <person name="Alamgir A."/>
            <person name="Owens N."/>
            <person name="Weber N.D."/>
            <person name="Virtaneva K."/>
            <person name="Barbian K."/>
            <person name="Babar A."/>
            <person name="Rosenke K."/>
        </authorList>
    </citation>
    <scope>NUCLEOTIDE SEQUENCE [LARGE SCALE GENOMIC DNA]</scope>
    <source>
        <strain evidence="3">CBS 101.48</strain>
    </source>
</reference>
<dbReference type="FunFam" id="3.30.830.10:FF:000015">
    <property type="entry name" value="Putative zinc metalloprotease"/>
    <property type="match status" value="1"/>
</dbReference>
<name>A0A168M8M0_ABSGL</name>
<dbReference type="EMBL" id="LT552047">
    <property type="protein sequence ID" value="SAL98125.1"/>
    <property type="molecule type" value="Genomic_DNA"/>
</dbReference>
<dbReference type="PANTHER" id="PTHR43016">
    <property type="entry name" value="PRESEQUENCE PROTEASE"/>
    <property type="match status" value="1"/>
</dbReference>
<dbReference type="OrthoDB" id="4953at2759"/>
<dbReference type="PANTHER" id="PTHR43016:SF16">
    <property type="entry name" value="METALLOPROTEASE, PUTATIVE (AFU_ORTHOLOGUE AFUA_4G07610)-RELATED"/>
    <property type="match status" value="1"/>
</dbReference>
<dbReference type="InParanoid" id="A0A168M8M0"/>
<dbReference type="InterPro" id="IPR011249">
    <property type="entry name" value="Metalloenz_LuxS/M16"/>
</dbReference>
<dbReference type="SUPFAM" id="SSF63411">
    <property type="entry name" value="LuxS/MPP-like metallohydrolase"/>
    <property type="match status" value="4"/>
</dbReference>
<dbReference type="Pfam" id="PF05193">
    <property type="entry name" value="Peptidase_M16_C"/>
    <property type="match status" value="1"/>
</dbReference>
<dbReference type="FunFam" id="3.30.830.10:FF:000031">
    <property type="entry name" value="Putative zinc metalloprotease"/>
    <property type="match status" value="1"/>
</dbReference>
<dbReference type="Proteomes" id="UP000078561">
    <property type="component" value="Unassembled WGS sequence"/>
</dbReference>
<accession>A0A168M8M0</accession>
<dbReference type="OMA" id="MLHAMEG"/>
<evidence type="ECO:0000259" key="2">
    <source>
        <dbReference type="Pfam" id="PF05193"/>
    </source>
</evidence>
<evidence type="ECO:0000313" key="4">
    <source>
        <dbReference type="Proteomes" id="UP000078561"/>
    </source>
</evidence>
<feature type="region of interest" description="Disordered" evidence="1">
    <location>
        <begin position="17"/>
        <end position="37"/>
    </location>
</feature>
<sequence length="1156" mass="129433">MAPTIASTITQTEQVLTPGLAPPSFTPSMQAKGNPPTHFEQQNQFFVDPQSTILVSKYKSPTTGLTVVHVDLDSKSIPMSSCQWIPHRGNRRRGVVVFLGVAFDDGGLAHCTEHLVFLGSESYPYKGVLDSFATRAFARGTNAWTDIDHTCYNIMTAGGEGFLRFLPVYVDHILYPTLTTSGFCTEIHHVNGSGEDAGKGKNKNKNKRVVVLSGTTNMSGGCFCVVYCEVQGRQNTLFDRMQSRMRHLLFPDETCAYRNEPGGKMDSIRQLDIEQVRSYHQTYYRPDNLCIVIAGKLDRSQLFSTLNTIDQNIINHNQQTSLSNGIPLQLDLHQQQQQQPRPWSSCLSSIPDLVQNVTETVLFPDLDETIGAISISWLGPLGNDFFEMVAIQILNAYLADSSLSPLQKLLVEIDDPLCTFVDISQTEHARTSITINIENVPTLYADVVVPMVLDALNDIVATENLDMDRMYTLIDRERLKVLDGYENRSLYCVPFSIINDFIYGHDMEESLQRIKPLQQLYQLTKLDWIRLLKRYYTDGRYVALIGKPSSQLAHDLQKEETERVKKQLLDYGPDHLQVLTTELETASKQNEVEIPYHVMDSFPVPNASDISSIDVITARNPSPPSHMAQFRNDLQAYIDKDKADIPYFIQYDQIQSAFTTLSVYLNTGDMPAYLRPYGRLYMESLFSLPMDALRQGGTPTSSDDIIRQLNRDTIDYRVMQGRGPAFREYIVVTLKVETNKYRRVVRWLNDLLWHTEYTVEKLKTAANKILNDIPQARRDGRKLAEWVLRAYHHDVKKSTEAACDYLYQSRFLAQVLDKLDDSTSQLVLKDMEAYRSILCKRENICVHVMGNILSTQNPKSAFKSWRTQASSGPVAPITRAKDVLGYHGQNMGHIAAIINQPSMESTCSVLSAPGPSDFGSPDIPPLMVLIEMLHTVEGVFWKLVRGKGLAYQCWIMENIEAGTLSLWILQSPDASKAYEQIKNVMDLFADGEMNFEPHSLENAKSSIIYDLAQSEATKSIAGAHSFINQVLRQNQPAKKVFLQAIQTVSLEDVQRVLHKYLLALFQVGQSDLVVVSSPTKMQDLMKGFRSMGFPLTPISPDSVYAASFSLSPSLSSSYSASVTGSSLSLSSSLSVVSTPTSSPSSSPSISSSLPLI</sequence>
<organism evidence="3">
    <name type="scientific">Absidia glauca</name>
    <name type="common">Pin mould</name>
    <dbReference type="NCBI Taxonomy" id="4829"/>
    <lineage>
        <taxon>Eukaryota</taxon>
        <taxon>Fungi</taxon>
        <taxon>Fungi incertae sedis</taxon>
        <taxon>Mucoromycota</taxon>
        <taxon>Mucoromycotina</taxon>
        <taxon>Mucoromycetes</taxon>
        <taxon>Mucorales</taxon>
        <taxon>Cunninghamellaceae</taxon>
        <taxon>Absidia</taxon>
    </lineage>
</organism>
<gene>
    <name evidence="3" type="primary">ABSGL_03652.1 scaffold 4609</name>
</gene>
<proteinExistence type="predicted"/>